<protein>
    <recommendedName>
        <fullName evidence="9">Beta-1,4-N-acetylgalactosaminyltransferase</fullName>
        <ecNumber evidence="9">2.4.1.244</ecNumber>
    </recommendedName>
</protein>
<dbReference type="SMART" id="SM00758">
    <property type="entry name" value="PA14"/>
    <property type="match status" value="1"/>
</dbReference>
<dbReference type="InterPro" id="IPR037524">
    <property type="entry name" value="PA14/GLEYA"/>
</dbReference>
<keyword evidence="8 9" id="KW-0472">Membrane</keyword>
<dbReference type="GeneTree" id="ENSGT01050000244857"/>
<evidence type="ECO:0000256" key="3">
    <source>
        <dbReference type="ARBA" id="ARBA00022679"/>
    </source>
</evidence>
<reference evidence="11" key="1">
    <citation type="submission" date="2025-08" db="UniProtKB">
        <authorList>
            <consortium name="Ensembl"/>
        </authorList>
    </citation>
    <scope>IDENTIFICATION</scope>
</reference>
<keyword evidence="12" id="KW-1185">Reference proteome</keyword>
<dbReference type="EC" id="2.4.1.244" evidence="9"/>
<reference evidence="11" key="2">
    <citation type="submission" date="2025-09" db="UniProtKB">
        <authorList>
            <consortium name="Ensembl"/>
        </authorList>
    </citation>
    <scope>IDENTIFICATION</scope>
</reference>
<dbReference type="InterPro" id="IPR011658">
    <property type="entry name" value="PA14_dom"/>
</dbReference>
<dbReference type="InterPro" id="IPR029044">
    <property type="entry name" value="Nucleotide-diphossugar_trans"/>
</dbReference>
<keyword evidence="5 9" id="KW-0735">Signal-anchor</keyword>
<comment type="caution">
    <text evidence="9">Lacks conserved residue(s) required for the propagation of feature annotation.</text>
</comment>
<dbReference type="SUPFAM" id="SSF56988">
    <property type="entry name" value="Anthrax protective antigen"/>
    <property type="match status" value="1"/>
</dbReference>
<organism evidence="11 12">
    <name type="scientific">Paramormyrops kingsleyae</name>
    <dbReference type="NCBI Taxonomy" id="1676925"/>
    <lineage>
        <taxon>Eukaryota</taxon>
        <taxon>Metazoa</taxon>
        <taxon>Chordata</taxon>
        <taxon>Craniata</taxon>
        <taxon>Vertebrata</taxon>
        <taxon>Euteleostomi</taxon>
        <taxon>Actinopterygii</taxon>
        <taxon>Neopterygii</taxon>
        <taxon>Teleostei</taxon>
        <taxon>Osteoglossocephala</taxon>
        <taxon>Osteoglossomorpha</taxon>
        <taxon>Osteoglossiformes</taxon>
        <taxon>Mormyridae</taxon>
        <taxon>Paramormyrops</taxon>
    </lineage>
</organism>
<keyword evidence="4 9" id="KW-0812">Transmembrane</keyword>
<evidence type="ECO:0000256" key="8">
    <source>
        <dbReference type="ARBA" id="ARBA00023136"/>
    </source>
</evidence>
<dbReference type="SUPFAM" id="SSF53448">
    <property type="entry name" value="Nucleotide-diphospho-sugar transferases"/>
    <property type="match status" value="1"/>
</dbReference>
<dbReference type="Pfam" id="PF07691">
    <property type="entry name" value="PA14"/>
    <property type="match status" value="1"/>
</dbReference>
<dbReference type="PANTHER" id="PTHR12369">
    <property type="entry name" value="CHONDROITIN SYNTHASE"/>
    <property type="match status" value="1"/>
</dbReference>
<dbReference type="InterPro" id="IPR051227">
    <property type="entry name" value="CS_glycosyltransferase"/>
</dbReference>
<dbReference type="GO" id="GO:0033842">
    <property type="term" value="F:N-acetyl-beta-glucosaminyl-derivative 4-beta-N-acetylgalactosaminyltransferase activity"/>
    <property type="evidence" value="ECO:0007669"/>
    <property type="project" value="UniProtKB-EC"/>
</dbReference>
<evidence type="ECO:0000256" key="2">
    <source>
        <dbReference type="ARBA" id="ARBA00009239"/>
    </source>
</evidence>
<proteinExistence type="inferred from homology"/>
<accession>A0A3B3SC72</accession>
<dbReference type="Gene3D" id="3.90.550.10">
    <property type="entry name" value="Spore Coat Polysaccharide Biosynthesis Protein SpsA, Chain A"/>
    <property type="match status" value="1"/>
</dbReference>
<evidence type="ECO:0000313" key="12">
    <source>
        <dbReference type="Proteomes" id="UP000261540"/>
    </source>
</evidence>
<feature type="domain" description="PA14" evidence="10">
    <location>
        <begin position="95"/>
        <end position="265"/>
    </location>
</feature>
<evidence type="ECO:0000259" key="10">
    <source>
        <dbReference type="PROSITE" id="PS51820"/>
    </source>
</evidence>
<dbReference type="AlphaFoldDB" id="A0A3B3SC72"/>
<evidence type="ECO:0000256" key="1">
    <source>
        <dbReference type="ARBA" id="ARBA00004447"/>
    </source>
</evidence>
<dbReference type="PANTHER" id="PTHR12369:SF15">
    <property type="entry name" value="BETA-1,4-N-ACETYLGALACTOSAMINYLTRANSFERASE 3"/>
    <property type="match status" value="1"/>
</dbReference>
<sequence length="852" mass="98990">MSSDVSAAAQPNLRHMHLISLSAVAKMLHLFHHKNMRRIVKYLIFTSLLIVGLFTTYFYLKENAGNYGLGAKQKDISKEEVFRDKRNGSHQREANRSRPWKPEYMGKANLHVFEDWCGSSTQQLRKNPHYPLYPNSRITVKKLAVSPMWTNYGLRIFGYLHPRKSGEYLFAVASDDGSEFWLSLDSSPLNLHLQASVGRAGMDWTAPGEFNKYASQISFPVHLSAEDFYFFEVIHKQNDRGTDHLEVAWRVNQDRTPFEIIGSEHISMYIDETDLKLHEVSHIPQTPASSFHWRTYARVSSHGAEMLREDPRDSFYHVPLMSASYLRGILPVCPYRPTYLIMGYPLQRYQGIHFVHLSYVYPNDYTRLTHMETINKCLYSEDPHYLKGLGFLNYMKMDSPENGGAEQRDNEQGDRGGLGDKFLYQYEELRPESFREPPDNDIYSDEYSFVRQAPEPASTLKMVNGNPRKLLAAQVTAYNTRHLARYEPQVQQPVVNTKQSEIQRAPVQPAMNNVFLMPHGLHVHRRLRRKNRLHPPKVVTQKEYKYKDSENYETTPPIIYDPVINWVRTINVSNMDFNAFREDSIDLKCNVSGNLQMSSEVALPIVQAFMHQLNQKNWGHFTLLQVVNVERRIDRFRGSRYLLELEVQDQRGTGFRISQYVYEPRSQIRSWNRVRQPDRKGTLLCYPEGVEWNPSATVHIIVPVKNQARWVQQFIMYMEDIYKVTGDKNFNIIIVDYSSKDMDVEQALQSAHIPRYQYVKLTGNFERSAALQAGINLITDSHSIAFLCDLHIHFPHSIIDSIRKHCVEGKITFAPIIMRLDCGATPEEPDGMQGCIFISNLLLFIVFYYFFF</sequence>
<evidence type="ECO:0000256" key="4">
    <source>
        <dbReference type="ARBA" id="ARBA00022692"/>
    </source>
</evidence>
<dbReference type="Pfam" id="PF05679">
    <property type="entry name" value="CHGN"/>
    <property type="match status" value="1"/>
</dbReference>
<evidence type="ECO:0000256" key="9">
    <source>
        <dbReference type="RuleBase" id="RU364016"/>
    </source>
</evidence>
<keyword evidence="7 9" id="KW-0333">Golgi apparatus</keyword>
<evidence type="ECO:0000256" key="7">
    <source>
        <dbReference type="ARBA" id="ARBA00023034"/>
    </source>
</evidence>
<dbReference type="Ensembl" id="ENSPKIT00000008834.1">
    <property type="protein sequence ID" value="ENSPKIP00000028058.1"/>
    <property type="gene ID" value="ENSPKIG00000009830.1"/>
</dbReference>
<comment type="catalytic activity">
    <reaction evidence="9">
        <text>an N-acetyl-beta-D-glucosaminyl derivative + UDP-N-acetyl-alpha-D-galactosamine = an N-acetyl-beta-D-galactosaminyl-(1-&gt;4)-N-acetyl-beta-D-glucosaminyl derivative + UDP + H(+)</text>
        <dbReference type="Rhea" id="RHEA:20493"/>
        <dbReference type="ChEBI" id="CHEBI:15378"/>
        <dbReference type="ChEBI" id="CHEBI:58223"/>
        <dbReference type="ChEBI" id="CHEBI:61631"/>
        <dbReference type="ChEBI" id="CHEBI:67138"/>
        <dbReference type="ChEBI" id="CHEBI:138027"/>
        <dbReference type="EC" id="2.4.1.244"/>
    </reaction>
</comment>
<feature type="transmembrane region" description="Helical" evidence="9">
    <location>
        <begin position="39"/>
        <end position="60"/>
    </location>
</feature>
<keyword evidence="6 9" id="KW-1133">Transmembrane helix</keyword>
<evidence type="ECO:0000313" key="11">
    <source>
        <dbReference type="Ensembl" id="ENSPKIP00000028058.1"/>
    </source>
</evidence>
<dbReference type="Proteomes" id="UP000261540">
    <property type="component" value="Unplaced"/>
</dbReference>
<dbReference type="PROSITE" id="PS51820">
    <property type="entry name" value="PA14"/>
    <property type="match status" value="1"/>
</dbReference>
<dbReference type="CDD" id="cd00761">
    <property type="entry name" value="Glyco_tranf_GTA_type"/>
    <property type="match status" value="1"/>
</dbReference>
<keyword evidence="3 9" id="KW-0808">Transferase</keyword>
<evidence type="ECO:0000256" key="5">
    <source>
        <dbReference type="ARBA" id="ARBA00022968"/>
    </source>
</evidence>
<dbReference type="InterPro" id="IPR008428">
    <property type="entry name" value="Chond_GalNAc"/>
</dbReference>
<comment type="subcellular location">
    <subcellularLocation>
        <location evidence="1 9">Golgi apparatus</location>
        <location evidence="1 9">Golgi stack membrane</location>
        <topology evidence="1 9">Single-pass type II membrane protein</topology>
    </subcellularLocation>
</comment>
<comment type="similarity">
    <text evidence="2 9">Belongs to the chondroitin N-acetylgalactosaminyltransferase family.</text>
</comment>
<name>A0A3B3SC72_9TELE</name>
<feature type="transmembrane region" description="Helical" evidence="9">
    <location>
        <begin position="831"/>
        <end position="851"/>
    </location>
</feature>
<comment type="function">
    <text evidence="9">Transfers N-acetylgalactosamine (GalNAc) from UDP-GalNAc to N-acetylglucosamine-beta-benzyl with a beta-1,4-linkage to form N,N'-diacetyllactosediamine, GalNAc-beta-1,4-GlcNAc structures in N-linked glycans and probably O-linked glycans.</text>
</comment>
<evidence type="ECO:0000256" key="6">
    <source>
        <dbReference type="ARBA" id="ARBA00022989"/>
    </source>
</evidence>
<dbReference type="GO" id="GO:0032580">
    <property type="term" value="C:Golgi cisterna membrane"/>
    <property type="evidence" value="ECO:0007669"/>
    <property type="project" value="UniProtKB-SubCell"/>
</dbReference>